<dbReference type="FunFam" id="3.40.50.150:FF:000057">
    <property type="entry name" value="O-methyltransferase ZRP4"/>
    <property type="match status" value="1"/>
</dbReference>
<evidence type="ECO:0000259" key="4">
    <source>
        <dbReference type="Pfam" id="PF00891"/>
    </source>
</evidence>
<dbReference type="InterPro" id="IPR029063">
    <property type="entry name" value="SAM-dependent_MTases_sf"/>
</dbReference>
<dbReference type="PIRSF" id="PIRSF005739">
    <property type="entry name" value="O-mtase"/>
    <property type="match status" value="1"/>
</dbReference>
<dbReference type="GO" id="GO:0008171">
    <property type="term" value="F:O-methyltransferase activity"/>
    <property type="evidence" value="ECO:0007669"/>
    <property type="project" value="InterPro"/>
</dbReference>
<dbReference type="InterPro" id="IPR036390">
    <property type="entry name" value="WH_DNA-bd_sf"/>
</dbReference>
<dbReference type="AlphaFoldDB" id="A0AA88CQM0"/>
<evidence type="ECO:0000256" key="2">
    <source>
        <dbReference type="ARBA" id="ARBA00022679"/>
    </source>
</evidence>
<dbReference type="EMBL" id="BTGU01000002">
    <property type="protein sequence ID" value="GMN27220.1"/>
    <property type="molecule type" value="Genomic_DNA"/>
</dbReference>
<feature type="domain" description="O-methyltransferase C-terminal" evidence="4">
    <location>
        <begin position="94"/>
        <end position="297"/>
    </location>
</feature>
<keyword evidence="1" id="KW-0489">Methyltransferase</keyword>
<sequence>MASNLFSFPKLIESLPVHPSKAHCVPRLMRILVHLGFFETTKKHPDQQQQERGEEEEEYSLNVASRLLLDESPFIISMKPLVALSLIPKFIAAWDSLSTWFGNSDASLLETVDGSTFYDFFEHNPKNRHNFYEAMSNDSKLTAHVGLKDCKEIFEGLKSLVDVGGGTGTMAKAITDIFPHIHCTVFDLPHVIADLQGTEKLNFVGGDMFSDPIPHADAILFNEQECLAILKKCRDALSSSGKGGKVIIIEMVLGNPINMDKESYELQLCNDMTMMGMSGKERTITEWEKLFKDAGFSHHKITPILGEKSVIEVFP</sequence>
<dbReference type="PROSITE" id="PS51683">
    <property type="entry name" value="SAM_OMT_II"/>
    <property type="match status" value="1"/>
</dbReference>
<dbReference type="PANTHER" id="PTHR11746">
    <property type="entry name" value="O-METHYLTRANSFERASE"/>
    <property type="match status" value="1"/>
</dbReference>
<dbReference type="InterPro" id="IPR016461">
    <property type="entry name" value="COMT-like"/>
</dbReference>
<proteinExistence type="predicted"/>
<dbReference type="InterPro" id="IPR001077">
    <property type="entry name" value="COMT_C"/>
</dbReference>
<evidence type="ECO:0000313" key="6">
    <source>
        <dbReference type="Proteomes" id="UP001187192"/>
    </source>
</evidence>
<dbReference type="SUPFAM" id="SSF53335">
    <property type="entry name" value="S-adenosyl-L-methionine-dependent methyltransferases"/>
    <property type="match status" value="1"/>
</dbReference>
<keyword evidence="6" id="KW-1185">Reference proteome</keyword>
<gene>
    <name evidence="5" type="ORF">TIFTF001_001555</name>
</gene>
<keyword evidence="3" id="KW-0949">S-adenosyl-L-methionine</keyword>
<dbReference type="Gene3D" id="3.40.50.150">
    <property type="entry name" value="Vaccinia Virus protein VP39"/>
    <property type="match status" value="1"/>
</dbReference>
<dbReference type="Gramene" id="FCD_00016688-RA">
    <property type="protein sequence ID" value="FCD_00016688-RA:cds"/>
    <property type="gene ID" value="FCD_00016688"/>
</dbReference>
<dbReference type="SUPFAM" id="SSF46785">
    <property type="entry name" value="Winged helix' DNA-binding domain"/>
    <property type="match status" value="1"/>
</dbReference>
<keyword evidence="2" id="KW-0808">Transferase</keyword>
<evidence type="ECO:0000256" key="1">
    <source>
        <dbReference type="ARBA" id="ARBA00022603"/>
    </source>
</evidence>
<evidence type="ECO:0000313" key="5">
    <source>
        <dbReference type="EMBL" id="GMN27220.1"/>
    </source>
</evidence>
<dbReference type="Proteomes" id="UP001187192">
    <property type="component" value="Unassembled WGS sequence"/>
</dbReference>
<dbReference type="InterPro" id="IPR036388">
    <property type="entry name" value="WH-like_DNA-bd_sf"/>
</dbReference>
<reference evidence="5" key="1">
    <citation type="submission" date="2023-07" db="EMBL/GenBank/DDBJ databases">
        <title>draft genome sequence of fig (Ficus carica).</title>
        <authorList>
            <person name="Takahashi T."/>
            <person name="Nishimura K."/>
        </authorList>
    </citation>
    <scope>NUCLEOTIDE SEQUENCE</scope>
</reference>
<dbReference type="Gene3D" id="1.10.10.10">
    <property type="entry name" value="Winged helix-like DNA-binding domain superfamily/Winged helix DNA-binding domain"/>
    <property type="match status" value="1"/>
</dbReference>
<evidence type="ECO:0000256" key="3">
    <source>
        <dbReference type="ARBA" id="ARBA00022691"/>
    </source>
</evidence>
<protein>
    <recommendedName>
        <fullName evidence="4">O-methyltransferase C-terminal domain-containing protein</fullName>
    </recommendedName>
</protein>
<name>A0AA88CQM0_FICCA</name>
<comment type="caution">
    <text evidence="5">The sequence shown here is derived from an EMBL/GenBank/DDBJ whole genome shotgun (WGS) entry which is preliminary data.</text>
</comment>
<dbReference type="Pfam" id="PF00891">
    <property type="entry name" value="Methyltransf_2"/>
    <property type="match status" value="1"/>
</dbReference>
<accession>A0AA88CQM0</accession>
<organism evidence="5 6">
    <name type="scientific">Ficus carica</name>
    <name type="common">Common fig</name>
    <dbReference type="NCBI Taxonomy" id="3494"/>
    <lineage>
        <taxon>Eukaryota</taxon>
        <taxon>Viridiplantae</taxon>
        <taxon>Streptophyta</taxon>
        <taxon>Embryophyta</taxon>
        <taxon>Tracheophyta</taxon>
        <taxon>Spermatophyta</taxon>
        <taxon>Magnoliopsida</taxon>
        <taxon>eudicotyledons</taxon>
        <taxon>Gunneridae</taxon>
        <taxon>Pentapetalae</taxon>
        <taxon>rosids</taxon>
        <taxon>fabids</taxon>
        <taxon>Rosales</taxon>
        <taxon>Moraceae</taxon>
        <taxon>Ficeae</taxon>
        <taxon>Ficus</taxon>
    </lineage>
</organism>
<dbReference type="GO" id="GO:0032259">
    <property type="term" value="P:methylation"/>
    <property type="evidence" value="ECO:0007669"/>
    <property type="project" value="UniProtKB-KW"/>
</dbReference>